<accession>A0A388KPS7</accession>
<dbReference type="CDD" id="cd05286">
    <property type="entry name" value="QOR2"/>
    <property type="match status" value="1"/>
</dbReference>
<dbReference type="InterPro" id="IPR013149">
    <property type="entry name" value="ADH-like_C"/>
</dbReference>
<evidence type="ECO:0000313" key="5">
    <source>
        <dbReference type="Proteomes" id="UP000265515"/>
    </source>
</evidence>
<dbReference type="GO" id="GO:0070402">
    <property type="term" value="F:NADPH binding"/>
    <property type="evidence" value="ECO:0007669"/>
    <property type="project" value="TreeGrafter"/>
</dbReference>
<dbReference type="STRING" id="69332.A0A388KPS7"/>
<dbReference type="SUPFAM" id="SSF50129">
    <property type="entry name" value="GroES-like"/>
    <property type="match status" value="1"/>
</dbReference>
<evidence type="ECO:0000256" key="1">
    <source>
        <dbReference type="ARBA" id="ARBA00022857"/>
    </source>
</evidence>
<dbReference type="OrthoDB" id="3509362at2759"/>
<dbReference type="EMBL" id="BFEA01000156">
    <property type="protein sequence ID" value="GBG72008.1"/>
    <property type="molecule type" value="Genomic_DNA"/>
</dbReference>
<dbReference type="PANTHER" id="PTHR48106:SF13">
    <property type="entry name" value="QUINONE OXIDOREDUCTASE-RELATED"/>
    <property type="match status" value="1"/>
</dbReference>
<keyword evidence="5" id="KW-1185">Reference proteome</keyword>
<dbReference type="OMA" id="GSMECLM"/>
<dbReference type="AlphaFoldDB" id="A0A388KPS7"/>
<evidence type="ECO:0000256" key="2">
    <source>
        <dbReference type="ARBA" id="ARBA00023002"/>
    </source>
</evidence>
<gene>
    <name evidence="4" type="ORF">CBR_g10944</name>
</gene>
<dbReference type="InterPro" id="IPR036291">
    <property type="entry name" value="NAD(P)-bd_dom_sf"/>
</dbReference>
<keyword evidence="2" id="KW-0560">Oxidoreductase</keyword>
<dbReference type="InterPro" id="IPR011032">
    <property type="entry name" value="GroES-like_sf"/>
</dbReference>
<proteinExistence type="predicted"/>
<keyword evidence="1" id="KW-0521">NADP</keyword>
<dbReference type="Pfam" id="PF00107">
    <property type="entry name" value="ADH_zinc_N"/>
    <property type="match status" value="1"/>
</dbReference>
<dbReference type="InterPro" id="IPR020843">
    <property type="entry name" value="ER"/>
</dbReference>
<reference evidence="4 5" key="1">
    <citation type="journal article" date="2018" name="Cell">
        <title>The Chara Genome: Secondary Complexity and Implications for Plant Terrestrialization.</title>
        <authorList>
            <person name="Nishiyama T."/>
            <person name="Sakayama H."/>
            <person name="Vries J.D."/>
            <person name="Buschmann H."/>
            <person name="Saint-Marcoux D."/>
            <person name="Ullrich K.K."/>
            <person name="Haas F.B."/>
            <person name="Vanderstraeten L."/>
            <person name="Becker D."/>
            <person name="Lang D."/>
            <person name="Vosolsobe S."/>
            <person name="Rombauts S."/>
            <person name="Wilhelmsson P.K.I."/>
            <person name="Janitza P."/>
            <person name="Kern R."/>
            <person name="Heyl A."/>
            <person name="Rumpler F."/>
            <person name="Villalobos L.I.A.C."/>
            <person name="Clay J.M."/>
            <person name="Skokan R."/>
            <person name="Toyoda A."/>
            <person name="Suzuki Y."/>
            <person name="Kagoshima H."/>
            <person name="Schijlen E."/>
            <person name="Tajeshwar N."/>
            <person name="Catarino B."/>
            <person name="Hetherington A.J."/>
            <person name="Saltykova A."/>
            <person name="Bonnot C."/>
            <person name="Breuninger H."/>
            <person name="Symeonidi A."/>
            <person name="Radhakrishnan G.V."/>
            <person name="Van Nieuwerburgh F."/>
            <person name="Deforce D."/>
            <person name="Chang C."/>
            <person name="Karol K.G."/>
            <person name="Hedrich R."/>
            <person name="Ulvskov P."/>
            <person name="Glockner G."/>
            <person name="Delwiche C.F."/>
            <person name="Petrasek J."/>
            <person name="Van de Peer Y."/>
            <person name="Friml J."/>
            <person name="Beilby M."/>
            <person name="Dolan L."/>
            <person name="Kohara Y."/>
            <person name="Sugano S."/>
            <person name="Fujiyama A."/>
            <person name="Delaux P.-M."/>
            <person name="Quint M."/>
            <person name="TheiBen G."/>
            <person name="Hagemann M."/>
            <person name="Harholt J."/>
            <person name="Dunand C."/>
            <person name="Zachgo S."/>
            <person name="Langdale J."/>
            <person name="Maumus F."/>
            <person name="Straeten D.V.D."/>
            <person name="Gould S.B."/>
            <person name="Rensing S.A."/>
        </authorList>
    </citation>
    <scope>NUCLEOTIDE SEQUENCE [LARGE SCALE GENOMIC DNA]</scope>
    <source>
        <strain evidence="4 5">S276</strain>
    </source>
</reference>
<feature type="domain" description="Enoyl reductase (ER)" evidence="3">
    <location>
        <begin position="11"/>
        <end position="323"/>
    </location>
</feature>
<name>A0A388KPS7_CHABU</name>
<dbReference type="SMART" id="SM00829">
    <property type="entry name" value="PKS_ER"/>
    <property type="match status" value="1"/>
</dbReference>
<dbReference type="Pfam" id="PF08240">
    <property type="entry name" value="ADH_N"/>
    <property type="match status" value="1"/>
</dbReference>
<protein>
    <recommendedName>
        <fullName evidence="3">Enoyl reductase (ER) domain-containing protein</fullName>
    </recommendedName>
</protein>
<dbReference type="GO" id="GO:0003960">
    <property type="term" value="F:quinone reductase (NADPH) activity"/>
    <property type="evidence" value="ECO:0007669"/>
    <property type="project" value="InterPro"/>
</dbReference>
<dbReference type="Proteomes" id="UP000265515">
    <property type="component" value="Unassembled WGS sequence"/>
</dbReference>
<dbReference type="InterPro" id="IPR013154">
    <property type="entry name" value="ADH-like_N"/>
</dbReference>
<organism evidence="4 5">
    <name type="scientific">Chara braunii</name>
    <name type="common">Braun's stonewort</name>
    <dbReference type="NCBI Taxonomy" id="69332"/>
    <lineage>
        <taxon>Eukaryota</taxon>
        <taxon>Viridiplantae</taxon>
        <taxon>Streptophyta</taxon>
        <taxon>Charophyceae</taxon>
        <taxon>Charales</taxon>
        <taxon>Characeae</taxon>
        <taxon>Chara</taxon>
    </lineage>
</organism>
<sequence>MVKAIRVHEPGGVEVLKWEAVELQPVGPGEIRLRHTAIGVNLVDAYMRSGMLPPPRYPYIPGMEAAGVVIAVGEGVTSCHVGQRVAYAGRPTGSYSEERTMMADRVVAIPEGICDETAAAITLKGMTAHMLLDEMFRVSPGLFVLVHTAAGGLGAVLAQLAHSLGAVVIGTVSSEAEAEMAMENGVTHPIIYTSEDLVQRVQEITQGEGVAVVFGGEGEDTLRRLADCLEPRGLLFSYGPTYGDPPSFHVSQVSKRGALRMFKPPMFEYEAPRVEVVRRAEAIFSMVLSGVIKVRVSDRYPLAEASNAHALLEAGNATGSIVLVP</sequence>
<dbReference type="Gramene" id="GBG72008">
    <property type="protein sequence ID" value="GBG72008"/>
    <property type="gene ID" value="CBR_g10944"/>
</dbReference>
<evidence type="ECO:0000313" key="4">
    <source>
        <dbReference type="EMBL" id="GBG72008.1"/>
    </source>
</evidence>
<dbReference type="GO" id="GO:0005829">
    <property type="term" value="C:cytosol"/>
    <property type="evidence" value="ECO:0007669"/>
    <property type="project" value="TreeGrafter"/>
</dbReference>
<dbReference type="InterPro" id="IPR047618">
    <property type="entry name" value="QOR-like"/>
</dbReference>
<dbReference type="GO" id="GO:0035925">
    <property type="term" value="F:mRNA 3'-UTR AU-rich region binding"/>
    <property type="evidence" value="ECO:0007669"/>
    <property type="project" value="TreeGrafter"/>
</dbReference>
<dbReference type="Gene3D" id="3.40.50.720">
    <property type="entry name" value="NAD(P)-binding Rossmann-like Domain"/>
    <property type="match status" value="1"/>
</dbReference>
<dbReference type="SUPFAM" id="SSF51735">
    <property type="entry name" value="NAD(P)-binding Rossmann-fold domains"/>
    <property type="match status" value="1"/>
</dbReference>
<dbReference type="PANTHER" id="PTHR48106">
    <property type="entry name" value="QUINONE OXIDOREDUCTASE PIG3-RELATED"/>
    <property type="match status" value="1"/>
</dbReference>
<dbReference type="Gene3D" id="3.90.180.10">
    <property type="entry name" value="Medium-chain alcohol dehydrogenases, catalytic domain"/>
    <property type="match status" value="1"/>
</dbReference>
<comment type="caution">
    <text evidence="4">The sequence shown here is derived from an EMBL/GenBank/DDBJ whole genome shotgun (WGS) entry which is preliminary data.</text>
</comment>
<evidence type="ECO:0000259" key="3">
    <source>
        <dbReference type="SMART" id="SM00829"/>
    </source>
</evidence>